<feature type="region of interest" description="Disordered" evidence="1">
    <location>
        <begin position="1"/>
        <end position="20"/>
    </location>
</feature>
<dbReference type="InterPro" id="IPR017481">
    <property type="entry name" value="CHP03032"/>
</dbReference>
<dbReference type="SUPFAM" id="SSF63825">
    <property type="entry name" value="YWTD domain"/>
    <property type="match status" value="1"/>
</dbReference>
<proteinExistence type="predicted"/>
<evidence type="ECO:0000313" key="4">
    <source>
        <dbReference type="Proteomes" id="UP000033434"/>
    </source>
</evidence>
<dbReference type="Proteomes" id="UP000033434">
    <property type="component" value="Unassembled WGS sequence"/>
</dbReference>
<reference evidence="3 4" key="1">
    <citation type="journal article" date="2015" name="BMC Genomics">
        <title>Genome mining reveals unlocked bioactive potential of marine Gram-negative bacteria.</title>
        <authorList>
            <person name="Machado H."/>
            <person name="Sonnenschein E.C."/>
            <person name="Melchiorsen J."/>
            <person name="Gram L."/>
        </authorList>
    </citation>
    <scope>NUCLEOTIDE SEQUENCE [LARGE SCALE GENOMIC DNA]</scope>
    <source>
        <strain evidence="3 4">S4054</strain>
    </source>
</reference>
<dbReference type="AlphaFoldDB" id="A0A0F6AGW4"/>
<dbReference type="Pfam" id="PF16261">
    <property type="entry name" value="DUF4915"/>
    <property type="match status" value="1"/>
</dbReference>
<dbReference type="NCBIfam" id="TIGR03032">
    <property type="entry name" value="TIGR03032 family protein"/>
    <property type="match status" value="1"/>
</dbReference>
<organism evidence="3 4">
    <name type="scientific">Pseudoalteromonas luteoviolacea S4054</name>
    <dbReference type="NCBI Taxonomy" id="1129367"/>
    <lineage>
        <taxon>Bacteria</taxon>
        <taxon>Pseudomonadati</taxon>
        <taxon>Pseudomonadota</taxon>
        <taxon>Gammaproteobacteria</taxon>
        <taxon>Alteromonadales</taxon>
        <taxon>Pseudoalteromonadaceae</taxon>
        <taxon>Pseudoalteromonas</taxon>
    </lineage>
</organism>
<evidence type="ECO:0000256" key="1">
    <source>
        <dbReference type="SAM" id="MobiDB-lite"/>
    </source>
</evidence>
<name>A0A0F6AGW4_9GAMM</name>
<comment type="caution">
    <text evidence="3">The sequence shown here is derived from an EMBL/GenBank/DDBJ whole genome shotgun (WGS) entry which is preliminary data.</text>
</comment>
<dbReference type="EMBL" id="AUXW01000054">
    <property type="protein sequence ID" value="KKE85460.1"/>
    <property type="molecule type" value="Genomic_DNA"/>
</dbReference>
<evidence type="ECO:0000313" key="3">
    <source>
        <dbReference type="EMBL" id="KKE85460.1"/>
    </source>
</evidence>
<sequence length="397" mass="44289">MTDDTPYSQAPETPYKEASSANEFASQYQSNFPKILEALGISLVVSSYQSDSLILIRSKQGELNTSIKHVKLPMGLCVSHERVTVSSFNKVTDFKVSHQSRDAISSGQFDDMSTLSKKIQPQTEQNSEHEFYKARAAQINAVKACDMLFTERTSLTTGFINIHDIAWGDDGLWAVNSSYSCLVTLSPNTGFVAKWKPPFISELKPDNRCHLNGMAMLNGKPRYVTTFSQCDSKDAWRENTKGTLIDVNTNEILLDNLCLPHSPRCHEGWVYVCNSGEGQVLKYNPISKKVVEVCTLPGFTRGLTFLGDLMIVCTSTTKETKVSGKTTILHALQSEKTRCGIWVLNKHTGEVITHLEFTENVSQLYDIAVISNSTFPEFIGNEDALSPHLFDFLMEIK</sequence>
<protein>
    <recommendedName>
        <fullName evidence="2">Conserved hypothetical protein CHP03032 domain-containing protein</fullName>
    </recommendedName>
</protein>
<evidence type="ECO:0000259" key="2">
    <source>
        <dbReference type="Pfam" id="PF16261"/>
    </source>
</evidence>
<gene>
    <name evidence="3" type="ORF">N479_25975</name>
</gene>
<feature type="compositionally biased region" description="Polar residues" evidence="1">
    <location>
        <begin position="1"/>
        <end position="11"/>
    </location>
</feature>
<feature type="domain" description="Conserved hypothetical protein CHP03032" evidence="2">
    <location>
        <begin position="31"/>
        <end position="377"/>
    </location>
</feature>
<accession>A0A0F6AGW4</accession>
<dbReference type="PATRIC" id="fig|1129367.4.peg.494"/>
<dbReference type="RefSeq" id="WP_052960842.1">
    <property type="nucleotide sequence ID" value="NZ_AUXW01000054.1"/>
</dbReference>